<sequence>MEIRKPSVLVIKSILTSLIIGSLLIASSLVLVRSTPPSQLEQVLEAGELRVVSSNGPTTYYEGPNGLTGFEYSLVKGFADSLGVRLVIEDESNLELMLAGVERNQYHLAAAGLTALESRSKNLLFADPFMQVTQQLVYNSRLRQPASIADLNGKEVLVIANSSHAERLRELQNTFPQLQWREIPDAEMIDLLELVNKGDADYAVVDSSAFDLNRYSYPKAKLAFDVSDPQPLAWAFPAGKDDTLYSAAQHYLGSIKANGKLAKVTEEFFDRHIEEVTTGEAMAFTYRLEQRLPQWVDDMKAAAAEFELDWQLLAAISYQESHWKADARSHTGVRGLMMLTKNTAKAMGIKDREDPQQSIYGGAKYLRLLLERLPQRIEGDERLNFALAAYNQGLGHLEDARVLTERMGGNPSKWEDVRKYMPLLSKHQYYSRAKHGYMRGWEPVKFVDNVLNYHKIIAWHQQQEEFRLATTGTGNRLSLNTLQKRDSDESGSRGDISDRAEKRTTGSSIL</sequence>
<comment type="similarity">
    <text evidence="1">Belongs to the transglycosylase Slt family.</text>
</comment>
<feature type="region of interest" description="Disordered" evidence="9">
    <location>
        <begin position="479"/>
        <end position="510"/>
    </location>
</feature>
<evidence type="ECO:0000256" key="5">
    <source>
        <dbReference type="ARBA" id="ARBA00023237"/>
    </source>
</evidence>
<keyword evidence="10" id="KW-1133">Transmembrane helix</keyword>
<dbReference type="PANTHER" id="PTHR35936">
    <property type="entry name" value="MEMBRANE-BOUND LYTIC MUREIN TRANSGLYCOSYLASE F"/>
    <property type="match status" value="1"/>
</dbReference>
<evidence type="ECO:0000256" key="6">
    <source>
        <dbReference type="ARBA" id="ARBA00023239"/>
    </source>
</evidence>
<feature type="active site" evidence="8">
    <location>
        <position position="320"/>
    </location>
</feature>
<dbReference type="InterPro" id="IPR001638">
    <property type="entry name" value="Solute-binding_3/MltF_N"/>
</dbReference>
<keyword evidence="10" id="KW-0812">Transmembrane</keyword>
<comment type="similarity">
    <text evidence="8">In the C-terminal section; belongs to the transglycosylase Slt family.</text>
</comment>
<evidence type="ECO:0000256" key="10">
    <source>
        <dbReference type="SAM" id="Phobius"/>
    </source>
</evidence>
<dbReference type="Gene3D" id="1.10.530.10">
    <property type="match status" value="1"/>
</dbReference>
<evidence type="ECO:0000313" key="13">
    <source>
        <dbReference type="Proteomes" id="UP000216101"/>
    </source>
</evidence>
<feature type="region of interest" description="LT domain" evidence="8">
    <location>
        <begin position="274"/>
        <end position="510"/>
    </location>
</feature>
<evidence type="ECO:0000256" key="4">
    <source>
        <dbReference type="ARBA" id="ARBA00023136"/>
    </source>
</evidence>
<dbReference type="EMBL" id="NHNI01000001">
    <property type="protein sequence ID" value="OZY85995.1"/>
    <property type="molecule type" value="Genomic_DNA"/>
</dbReference>
<evidence type="ECO:0000256" key="1">
    <source>
        <dbReference type="ARBA" id="ARBA00007734"/>
    </source>
</evidence>
<evidence type="ECO:0000256" key="2">
    <source>
        <dbReference type="ARBA" id="ARBA00010333"/>
    </source>
</evidence>
<evidence type="ECO:0000313" key="12">
    <source>
        <dbReference type="EMBL" id="OZY85995.1"/>
    </source>
</evidence>
<organism evidence="12 13">
    <name type="scientific">Cellvibrio mixtus</name>
    <dbReference type="NCBI Taxonomy" id="39650"/>
    <lineage>
        <taxon>Bacteria</taxon>
        <taxon>Pseudomonadati</taxon>
        <taxon>Pseudomonadota</taxon>
        <taxon>Gammaproteobacteria</taxon>
        <taxon>Cellvibrionales</taxon>
        <taxon>Cellvibrionaceae</taxon>
        <taxon>Cellvibrio</taxon>
    </lineage>
</organism>
<dbReference type="InterPro" id="IPR008258">
    <property type="entry name" value="Transglycosylase_SLT_dom_1"/>
</dbReference>
<dbReference type="HAMAP" id="MF_02016">
    <property type="entry name" value="MltF"/>
    <property type="match status" value="1"/>
</dbReference>
<dbReference type="CDD" id="cd13403">
    <property type="entry name" value="MLTF-like"/>
    <property type="match status" value="1"/>
</dbReference>
<feature type="domain" description="Solute-binding protein family 3/N-terminal" evidence="11">
    <location>
        <begin position="48"/>
        <end position="272"/>
    </location>
</feature>
<comment type="function">
    <text evidence="8">Murein-degrading enzyme that degrades murein glycan strands and insoluble, high-molecular weight murein sacculi, with the concomitant formation of a 1,6-anhydromuramoyl product. Lytic transglycosylases (LTs) play an integral role in the metabolism of the peptidoglycan (PG) sacculus. Their lytic action creates space within the PG sacculus to allow for its expansion as well as for the insertion of various structures such as secretion systems and flagella.</text>
</comment>
<feature type="transmembrane region" description="Helical" evidence="10">
    <location>
        <begin position="9"/>
        <end position="32"/>
    </location>
</feature>
<evidence type="ECO:0000256" key="9">
    <source>
        <dbReference type="SAM" id="MobiDB-lite"/>
    </source>
</evidence>
<feature type="compositionally biased region" description="Basic and acidic residues" evidence="9">
    <location>
        <begin position="483"/>
        <end position="504"/>
    </location>
</feature>
<comment type="catalytic activity">
    <reaction evidence="8">
        <text>Exolytic cleavage of the (1-&gt;4)-beta-glycosidic linkage between N-acetylmuramic acid (MurNAc) and N-acetylglucosamine (GlcNAc) residues in peptidoglycan, from either the reducing or the non-reducing ends of the peptidoglycan chains, with concomitant formation of a 1,6-anhydrobond in the MurNAc residue.</text>
        <dbReference type="EC" id="4.2.2.n1"/>
    </reaction>
</comment>
<keyword evidence="5 8" id="KW-0998">Cell outer membrane</keyword>
<keyword evidence="6 8" id="KW-0456">Lyase</keyword>
<dbReference type="GO" id="GO:0009279">
    <property type="term" value="C:cell outer membrane"/>
    <property type="evidence" value="ECO:0007669"/>
    <property type="project" value="UniProtKB-SubCell"/>
</dbReference>
<comment type="domain">
    <text evidence="8">The N-terminal domain does not have lytic activity and probably modulates enzymatic activity. The C-terminal domain is the catalytic active domain.</text>
</comment>
<dbReference type="PANTHER" id="PTHR35936:SF32">
    <property type="entry name" value="MEMBRANE-BOUND LYTIC MUREIN TRANSGLYCOSYLASE F"/>
    <property type="match status" value="1"/>
</dbReference>
<dbReference type="RefSeq" id="WP_094983766.1">
    <property type="nucleotide sequence ID" value="NZ_NHNI01000001.1"/>
</dbReference>
<dbReference type="InterPro" id="IPR000189">
    <property type="entry name" value="Transglyc_AS"/>
</dbReference>
<evidence type="ECO:0000259" key="11">
    <source>
        <dbReference type="SMART" id="SM00062"/>
    </source>
</evidence>
<dbReference type="GO" id="GO:0009253">
    <property type="term" value="P:peptidoglycan catabolic process"/>
    <property type="evidence" value="ECO:0007669"/>
    <property type="project" value="TreeGrafter"/>
</dbReference>
<dbReference type="Pfam" id="PF01464">
    <property type="entry name" value="SLT"/>
    <property type="match status" value="1"/>
</dbReference>
<dbReference type="AlphaFoldDB" id="A0A266Q825"/>
<dbReference type="InterPro" id="IPR023346">
    <property type="entry name" value="Lysozyme-like_dom_sf"/>
</dbReference>
<dbReference type="CDD" id="cd01009">
    <property type="entry name" value="PBP2_YfhD_N"/>
    <property type="match status" value="1"/>
</dbReference>
<dbReference type="SUPFAM" id="SSF53850">
    <property type="entry name" value="Periplasmic binding protein-like II"/>
    <property type="match status" value="1"/>
</dbReference>
<keyword evidence="3 8" id="KW-0732">Signal</keyword>
<comment type="caution">
    <text evidence="12">The sequence shown here is derived from an EMBL/GenBank/DDBJ whole genome shotgun (WGS) entry which is preliminary data.</text>
</comment>
<evidence type="ECO:0000256" key="3">
    <source>
        <dbReference type="ARBA" id="ARBA00022729"/>
    </source>
</evidence>
<dbReference type="SMART" id="SM00062">
    <property type="entry name" value="PBPb"/>
    <property type="match status" value="1"/>
</dbReference>
<dbReference type="Pfam" id="PF00497">
    <property type="entry name" value="SBP_bac_3"/>
    <property type="match status" value="1"/>
</dbReference>
<dbReference type="InterPro" id="IPR023703">
    <property type="entry name" value="MltF"/>
</dbReference>
<dbReference type="GO" id="GO:0008933">
    <property type="term" value="F:peptidoglycan lytic transglycosylase activity"/>
    <property type="evidence" value="ECO:0007669"/>
    <property type="project" value="UniProtKB-UniRule"/>
</dbReference>
<reference evidence="13" key="1">
    <citation type="submission" date="2017-05" db="EMBL/GenBank/DDBJ databases">
        <authorList>
            <person name="Barney B.M."/>
        </authorList>
    </citation>
    <scope>NUCLEOTIDE SEQUENCE [LARGE SCALE GENOMIC DNA]</scope>
    <source>
        <strain evidence="13">PSBB022</strain>
    </source>
</reference>
<dbReference type="STRING" id="1209072.GCA_000766945_00094"/>
<keyword evidence="13" id="KW-1185">Reference proteome</keyword>
<dbReference type="GO" id="GO:0071555">
    <property type="term" value="P:cell wall organization"/>
    <property type="evidence" value="ECO:0007669"/>
    <property type="project" value="UniProtKB-KW"/>
</dbReference>
<proteinExistence type="inferred from homology"/>
<dbReference type="GO" id="GO:0016998">
    <property type="term" value="P:cell wall macromolecule catabolic process"/>
    <property type="evidence" value="ECO:0007669"/>
    <property type="project" value="UniProtKB-UniRule"/>
</dbReference>
<evidence type="ECO:0000256" key="8">
    <source>
        <dbReference type="HAMAP-Rule" id="MF_02016"/>
    </source>
</evidence>
<dbReference type="Gene3D" id="3.40.190.10">
    <property type="entry name" value="Periplasmic binding protein-like II"/>
    <property type="match status" value="2"/>
</dbReference>
<gene>
    <name evidence="8" type="primary">mltF</name>
    <name evidence="12" type="ORF">CBP51_02905</name>
</gene>
<accession>A0A266Q825</accession>
<dbReference type="Proteomes" id="UP000216101">
    <property type="component" value="Unassembled WGS sequence"/>
</dbReference>
<dbReference type="SUPFAM" id="SSF53955">
    <property type="entry name" value="Lysozyme-like"/>
    <property type="match status" value="1"/>
</dbReference>
<keyword evidence="4 8" id="KW-0472">Membrane</keyword>
<comment type="subcellular location">
    <subcellularLocation>
        <location evidence="8">Cell outer membrane</location>
        <topology evidence="8">Peripheral membrane protein</topology>
    </subcellularLocation>
    <text evidence="8">Attached to the inner leaflet of the outer membrane.</text>
</comment>
<comment type="caution">
    <text evidence="8">Lacks conserved residue(s) required for the propagation of feature annotation.</text>
</comment>
<protein>
    <recommendedName>
        <fullName evidence="8">Membrane-bound lytic murein transglycosylase F</fullName>
        <ecNumber evidence="8">4.2.2.n1</ecNumber>
    </recommendedName>
    <alternativeName>
        <fullName evidence="8">Murein lyase F</fullName>
    </alternativeName>
</protein>
<dbReference type="NCBIfam" id="NF008112">
    <property type="entry name" value="PRK10859.1"/>
    <property type="match status" value="1"/>
</dbReference>
<comment type="similarity">
    <text evidence="8">In the N-terminal section; belongs to the bacterial solute-binding protein 3 family.</text>
</comment>
<dbReference type="EC" id="4.2.2.n1" evidence="8"/>
<comment type="similarity">
    <text evidence="2">Belongs to the bacterial solute-binding protein 3 family.</text>
</comment>
<name>A0A266Q825_9GAMM</name>
<keyword evidence="7 8" id="KW-0961">Cell wall biogenesis/degradation</keyword>
<evidence type="ECO:0000256" key="7">
    <source>
        <dbReference type="ARBA" id="ARBA00023316"/>
    </source>
</evidence>
<dbReference type="PROSITE" id="PS00922">
    <property type="entry name" value="TRANSGLYCOSYLASE"/>
    <property type="match status" value="1"/>
</dbReference>